<sequence>MSSQGITTVELTQFQAWLQEWSTSPMILNFVDERYSLDGHIIWKEQALELMDKLFGKVDERFDEEEALEKAKLIDEILKTSSDQDSSSNKDEGITSSQKTMIGAIEEKKLERIDLPMLVSLRDQPLSNSNPNPRSQQQEDGEEYQQQLMNNSNNNNSAMMELGADPLVRFDDYEEPEWNESSQVEVDSIMEEVKETNSLFNVNAFQHVMDPKLFSLSRGYIYEDYEMKFNYPNVYLKPNSEWAIFPYLKNIIRSYIQLPYKVICKTKNFQQVMSDEGIQLPLFYGNKEQYQHEIHTCHESEENALSYMNDIMWNRVYLPVLLNVCNLWNGISYHLFPWKAFSHCKQAIVFDVSLPFVNTSVNIARTNYYGRIFSDVYNIVYRLKQDNFTSPIFQTCGNISSRILGACAASCSDDKGLRLHSTMNKYQIVIVPMLSKSCDTNILYENVRSMEKKLKSFGFRVHADMRYATKNVEKFYQWESKGVSLVVSIGKQELEGSTITIKGRNSLKKSTIPANEVNFEMISSLLDKEDSHLKESILNRVQIVKAQSMEELISTFNEKFKQNLQSTDPKMRKKQQMEYNAKTITNSPFWHVVAPIHISEELWDRIHEVEEDFYKKTNAEFRGYSKFSELSNQHLVDRFPKIESGDVCVITGKEPNAWLFISRY</sequence>
<feature type="compositionally biased region" description="Polar residues" evidence="1">
    <location>
        <begin position="125"/>
        <end position="135"/>
    </location>
</feature>
<dbReference type="Pfam" id="PF03129">
    <property type="entry name" value="HGTP_anticodon"/>
    <property type="match status" value="1"/>
</dbReference>
<dbReference type="Proteomes" id="UP000006671">
    <property type="component" value="Unassembled WGS sequence"/>
</dbReference>
<dbReference type="GO" id="GO:0005524">
    <property type="term" value="F:ATP binding"/>
    <property type="evidence" value="ECO:0007669"/>
    <property type="project" value="InterPro"/>
</dbReference>
<feature type="region of interest" description="Disordered" evidence="1">
    <location>
        <begin position="80"/>
        <end position="100"/>
    </location>
</feature>
<dbReference type="InterPro" id="IPR004499">
    <property type="entry name" value="Pro-tRNA-ligase_IIa_arc-type"/>
</dbReference>
<dbReference type="GeneID" id="8855287"/>
<dbReference type="eggNOG" id="KOG4163">
    <property type="taxonomic scope" value="Eukaryota"/>
</dbReference>
<dbReference type="Gene3D" id="3.30.930.10">
    <property type="entry name" value="Bira Bifunctional Protein, Domain 2"/>
    <property type="match status" value="1"/>
</dbReference>
<name>D2V083_NAEGR</name>
<feature type="domain" description="Anticodon-binding" evidence="2">
    <location>
        <begin position="427"/>
        <end position="517"/>
    </location>
</feature>
<reference evidence="3 4" key="1">
    <citation type="journal article" date="2010" name="Cell">
        <title>The genome of Naegleria gruberi illuminates early eukaryotic versatility.</title>
        <authorList>
            <person name="Fritz-Laylin L.K."/>
            <person name="Prochnik S.E."/>
            <person name="Ginger M.L."/>
            <person name="Dacks J.B."/>
            <person name="Carpenter M.L."/>
            <person name="Field M.C."/>
            <person name="Kuo A."/>
            <person name="Paredez A."/>
            <person name="Chapman J."/>
            <person name="Pham J."/>
            <person name="Shu S."/>
            <person name="Neupane R."/>
            <person name="Cipriano M."/>
            <person name="Mancuso J."/>
            <person name="Tu H."/>
            <person name="Salamov A."/>
            <person name="Lindquist E."/>
            <person name="Shapiro H."/>
            <person name="Lucas S."/>
            <person name="Grigoriev I.V."/>
            <person name="Cande W.Z."/>
            <person name="Fulton C."/>
            <person name="Rokhsar D.S."/>
            <person name="Dawson S.C."/>
        </authorList>
    </citation>
    <scope>NUCLEOTIDE SEQUENCE [LARGE SCALE GENOMIC DNA]</scope>
    <source>
        <strain evidence="3 4">NEG-M</strain>
    </source>
</reference>
<dbReference type="KEGG" id="ngr:NAEGRDRAFT_62203"/>
<feature type="region of interest" description="Disordered" evidence="1">
    <location>
        <begin position="121"/>
        <end position="144"/>
    </location>
</feature>
<dbReference type="GO" id="GO:0004827">
    <property type="term" value="F:proline-tRNA ligase activity"/>
    <property type="evidence" value="ECO:0007669"/>
    <property type="project" value="InterPro"/>
</dbReference>
<evidence type="ECO:0000313" key="4">
    <source>
        <dbReference type="Proteomes" id="UP000006671"/>
    </source>
</evidence>
<dbReference type="SUPFAM" id="SSF52954">
    <property type="entry name" value="Class II aaRS ABD-related"/>
    <property type="match status" value="1"/>
</dbReference>
<dbReference type="PANTHER" id="PTHR43382">
    <property type="entry name" value="PROLYL-TRNA SYNTHETASE"/>
    <property type="match status" value="1"/>
</dbReference>
<dbReference type="OMA" id="HTCHESE"/>
<dbReference type="InParanoid" id="D2V083"/>
<dbReference type="VEuPathDB" id="AmoebaDB:NAEGRDRAFT_62203"/>
<dbReference type="RefSeq" id="XP_002682417.1">
    <property type="nucleotide sequence ID" value="XM_002682371.1"/>
</dbReference>
<protein>
    <submittedName>
        <fullName evidence="3">Predicted protein</fullName>
    </submittedName>
</protein>
<evidence type="ECO:0000259" key="2">
    <source>
        <dbReference type="Pfam" id="PF03129"/>
    </source>
</evidence>
<accession>D2V083</accession>
<proteinExistence type="predicted"/>
<gene>
    <name evidence="3" type="ORF">NAEGRDRAFT_62203</name>
</gene>
<dbReference type="Gene3D" id="3.40.50.800">
    <property type="entry name" value="Anticodon-binding domain"/>
    <property type="match status" value="1"/>
</dbReference>
<dbReference type="GO" id="GO:0005737">
    <property type="term" value="C:cytoplasm"/>
    <property type="evidence" value="ECO:0007669"/>
    <property type="project" value="InterPro"/>
</dbReference>
<organism evidence="4">
    <name type="scientific">Naegleria gruberi</name>
    <name type="common">Amoeba</name>
    <dbReference type="NCBI Taxonomy" id="5762"/>
    <lineage>
        <taxon>Eukaryota</taxon>
        <taxon>Discoba</taxon>
        <taxon>Heterolobosea</taxon>
        <taxon>Tetramitia</taxon>
        <taxon>Eutetramitia</taxon>
        <taxon>Vahlkampfiidae</taxon>
        <taxon>Naegleria</taxon>
    </lineage>
</organism>
<keyword evidence="4" id="KW-1185">Reference proteome</keyword>
<dbReference type="STRING" id="5762.D2V083"/>
<evidence type="ECO:0000256" key="1">
    <source>
        <dbReference type="SAM" id="MobiDB-lite"/>
    </source>
</evidence>
<dbReference type="InterPro" id="IPR045864">
    <property type="entry name" value="aa-tRNA-synth_II/BPL/LPL"/>
</dbReference>
<evidence type="ECO:0000313" key="3">
    <source>
        <dbReference type="EMBL" id="EFC49673.1"/>
    </source>
</evidence>
<dbReference type="InterPro" id="IPR036621">
    <property type="entry name" value="Anticodon-bd_dom_sf"/>
</dbReference>
<dbReference type="EMBL" id="GG738847">
    <property type="protein sequence ID" value="EFC49673.1"/>
    <property type="molecule type" value="Genomic_DNA"/>
</dbReference>
<dbReference type="InterPro" id="IPR004154">
    <property type="entry name" value="Anticodon-bd"/>
</dbReference>
<dbReference type="GO" id="GO:0017101">
    <property type="term" value="C:aminoacyl-tRNA synthetase multienzyme complex"/>
    <property type="evidence" value="ECO:0007669"/>
    <property type="project" value="TreeGrafter"/>
</dbReference>
<dbReference type="GO" id="GO:0006433">
    <property type="term" value="P:prolyl-tRNA aminoacylation"/>
    <property type="evidence" value="ECO:0007669"/>
    <property type="project" value="InterPro"/>
</dbReference>
<dbReference type="SUPFAM" id="SSF55681">
    <property type="entry name" value="Class II aaRS and biotin synthetases"/>
    <property type="match status" value="1"/>
</dbReference>
<dbReference type="OrthoDB" id="10257627at2759"/>
<dbReference type="PANTHER" id="PTHR43382:SF2">
    <property type="entry name" value="BIFUNCTIONAL GLUTAMATE_PROLINE--TRNA LIGASE"/>
    <property type="match status" value="1"/>
</dbReference>
<dbReference type="AlphaFoldDB" id="D2V083"/>